<reference evidence="2" key="1">
    <citation type="journal article" date="2019" name="Int. J. Syst. Evol. Microbiol.">
        <title>The Global Catalogue of Microorganisms (GCM) 10K type strain sequencing project: providing services to taxonomists for standard genome sequencing and annotation.</title>
        <authorList>
            <consortium name="The Broad Institute Genomics Platform"/>
            <consortium name="The Broad Institute Genome Sequencing Center for Infectious Disease"/>
            <person name="Wu L."/>
            <person name="Ma J."/>
        </authorList>
    </citation>
    <scope>NUCLEOTIDE SEQUENCE [LARGE SCALE GENOMIC DNA]</scope>
    <source>
        <strain evidence="2">CCUG 63418</strain>
    </source>
</reference>
<gene>
    <name evidence="1" type="ORF">ACFQZS_15760</name>
</gene>
<protein>
    <submittedName>
        <fullName evidence="1">Protease</fullName>
    </submittedName>
</protein>
<proteinExistence type="predicted"/>
<dbReference type="RefSeq" id="WP_377101895.1">
    <property type="nucleotide sequence ID" value="NZ_JBHTHU010000021.1"/>
</dbReference>
<name>A0ABW2YZF1_9SPHI</name>
<dbReference type="Gene3D" id="2.60.40.2970">
    <property type="match status" value="1"/>
</dbReference>
<evidence type="ECO:0000313" key="2">
    <source>
        <dbReference type="Proteomes" id="UP001596958"/>
    </source>
</evidence>
<comment type="caution">
    <text evidence="1">The sequence shown here is derived from an EMBL/GenBank/DDBJ whole genome shotgun (WGS) entry which is preliminary data.</text>
</comment>
<dbReference type="GO" id="GO:0006508">
    <property type="term" value="P:proteolysis"/>
    <property type="evidence" value="ECO:0007669"/>
    <property type="project" value="UniProtKB-KW"/>
</dbReference>
<keyword evidence="2" id="KW-1185">Reference proteome</keyword>
<evidence type="ECO:0000313" key="1">
    <source>
        <dbReference type="EMBL" id="MFD0751609.1"/>
    </source>
</evidence>
<dbReference type="GO" id="GO:0008233">
    <property type="term" value="F:peptidase activity"/>
    <property type="evidence" value="ECO:0007669"/>
    <property type="project" value="UniProtKB-KW"/>
</dbReference>
<dbReference type="EMBL" id="JBHTHU010000021">
    <property type="protein sequence ID" value="MFD0751609.1"/>
    <property type="molecule type" value="Genomic_DNA"/>
</dbReference>
<dbReference type="Proteomes" id="UP001596958">
    <property type="component" value="Unassembled WGS sequence"/>
</dbReference>
<keyword evidence="1" id="KW-0378">Hydrolase</keyword>
<accession>A0ABW2YZF1</accession>
<keyword evidence="1" id="KW-0645">Protease</keyword>
<organism evidence="1 2">
    <name type="scientific">Mucilaginibacter calamicampi</name>
    <dbReference type="NCBI Taxonomy" id="1302352"/>
    <lineage>
        <taxon>Bacteria</taxon>
        <taxon>Pseudomonadati</taxon>
        <taxon>Bacteroidota</taxon>
        <taxon>Sphingobacteriia</taxon>
        <taxon>Sphingobacteriales</taxon>
        <taxon>Sphingobacteriaceae</taxon>
        <taxon>Mucilaginibacter</taxon>
    </lineage>
</organism>
<sequence>MKKIFYLPIALLIFEITSCSTQNNKVDDTQVTTGDTTTEKNMYAAMSINDTIRTGDSVLLKFTVYNPTDSAKKFLKWQTPFEPLLSKYLDIKDEQGQEVEYKGAMAKRMMPPPADAYITLNAKDSLTAKVDILKGYALSKPGKYTIEYTSESISSLKANKTVAFIYK</sequence>